<dbReference type="AlphaFoldDB" id="A0A7E5VJA6"/>
<name>A0A7E5VJA6_TRINI</name>
<organism evidence="2 3">
    <name type="scientific">Trichoplusia ni</name>
    <name type="common">Cabbage looper</name>
    <dbReference type="NCBI Taxonomy" id="7111"/>
    <lineage>
        <taxon>Eukaryota</taxon>
        <taxon>Metazoa</taxon>
        <taxon>Ecdysozoa</taxon>
        <taxon>Arthropoda</taxon>
        <taxon>Hexapoda</taxon>
        <taxon>Insecta</taxon>
        <taxon>Pterygota</taxon>
        <taxon>Neoptera</taxon>
        <taxon>Endopterygota</taxon>
        <taxon>Lepidoptera</taxon>
        <taxon>Glossata</taxon>
        <taxon>Ditrysia</taxon>
        <taxon>Noctuoidea</taxon>
        <taxon>Noctuidae</taxon>
        <taxon>Plusiinae</taxon>
        <taxon>Trichoplusia</taxon>
    </lineage>
</organism>
<protein>
    <submittedName>
        <fullName evidence="3">Uncharacterized protein LOC113494286</fullName>
    </submittedName>
</protein>
<gene>
    <name evidence="3" type="primary">LOC113494286</name>
</gene>
<accession>A0A7E5VJA6</accession>
<dbReference type="KEGG" id="tnl:113494286"/>
<reference evidence="3" key="1">
    <citation type="submission" date="2025-08" db="UniProtKB">
        <authorList>
            <consortium name="RefSeq"/>
        </authorList>
    </citation>
    <scope>IDENTIFICATION</scope>
</reference>
<sequence length="131" mass="14767">MPKKKPFCVFCGSKRKVLISFSENDIRKCSSILEIRQSNNLPSKNVKVPLELNDIEQYHSKCYKKFCTLPPEYRKPSAASGSRGEAQTSDEDEDGNLQWAKKRIDFASSEESLVPSVGSVTDRSESDDEDD</sequence>
<feature type="region of interest" description="Disordered" evidence="1">
    <location>
        <begin position="74"/>
        <end position="131"/>
    </location>
</feature>
<evidence type="ECO:0000256" key="1">
    <source>
        <dbReference type="SAM" id="MobiDB-lite"/>
    </source>
</evidence>
<keyword evidence="2" id="KW-1185">Reference proteome</keyword>
<dbReference type="InParanoid" id="A0A7E5VJA6"/>
<evidence type="ECO:0000313" key="3">
    <source>
        <dbReference type="RefSeq" id="XP_026728364.1"/>
    </source>
</evidence>
<dbReference type="OrthoDB" id="8060926at2759"/>
<dbReference type="GeneID" id="113494286"/>
<dbReference type="RefSeq" id="XP_026728364.1">
    <property type="nucleotide sequence ID" value="XM_026872563.1"/>
</dbReference>
<proteinExistence type="predicted"/>
<dbReference type="Proteomes" id="UP000322000">
    <property type="component" value="Chromosome 5"/>
</dbReference>
<evidence type="ECO:0000313" key="2">
    <source>
        <dbReference type="Proteomes" id="UP000322000"/>
    </source>
</evidence>